<dbReference type="EMBL" id="JWIT01000030">
    <property type="protein sequence ID" value="KJF70610.1"/>
    <property type="molecule type" value="Genomic_DNA"/>
</dbReference>
<organism evidence="1 2">
    <name type="scientific">Agrobacterium arsenijevicii</name>
    <dbReference type="NCBI Taxonomy" id="1585697"/>
    <lineage>
        <taxon>Bacteria</taxon>
        <taxon>Pseudomonadati</taxon>
        <taxon>Pseudomonadota</taxon>
        <taxon>Alphaproteobacteria</taxon>
        <taxon>Hyphomicrobiales</taxon>
        <taxon>Rhizobiaceae</taxon>
        <taxon>Rhizobium/Agrobacterium group</taxon>
        <taxon>Agrobacterium</taxon>
    </lineage>
</organism>
<dbReference type="Gene3D" id="3.10.180.10">
    <property type="entry name" value="2,3-Dihydroxybiphenyl 1,2-Dioxygenase, domain 1"/>
    <property type="match status" value="1"/>
</dbReference>
<evidence type="ECO:0008006" key="3">
    <source>
        <dbReference type="Google" id="ProtNLM"/>
    </source>
</evidence>
<reference evidence="1 2" key="1">
    <citation type="submission" date="2014-12" db="EMBL/GenBank/DDBJ databases">
        <authorList>
            <person name="Kuzmanovic N."/>
            <person name="Pulawska J."/>
            <person name="Obradovic A."/>
        </authorList>
    </citation>
    <scope>NUCLEOTIDE SEQUENCE [LARGE SCALE GENOMIC DNA]</scope>
    <source>
        <strain evidence="1 2">KFB 330</strain>
    </source>
</reference>
<gene>
    <name evidence="1" type="ORF">RP75_25340</name>
</gene>
<protein>
    <recommendedName>
        <fullName evidence="3">4-hydroxyphenylpyruvate dioxygenase</fullName>
    </recommendedName>
</protein>
<evidence type="ECO:0000313" key="2">
    <source>
        <dbReference type="Proteomes" id="UP000032564"/>
    </source>
</evidence>
<keyword evidence="2" id="KW-1185">Reference proteome</keyword>
<sequence>MEARFGLKADLSNRLRVENILYDRDEHSEYFQLYSPSYGEGFFFEIVQRRDAGYGADNAIFAALKRQLRPEGMPKS</sequence>
<dbReference type="InterPro" id="IPR029068">
    <property type="entry name" value="Glyas_Bleomycin-R_OHBP_Dase"/>
</dbReference>
<proteinExistence type="predicted"/>
<comment type="caution">
    <text evidence="1">The sequence shown here is derived from an EMBL/GenBank/DDBJ whole genome shotgun (WGS) entry which is preliminary data.</text>
</comment>
<accession>A0ABR5D0L8</accession>
<dbReference type="SUPFAM" id="SSF54593">
    <property type="entry name" value="Glyoxalase/Bleomycin resistance protein/Dihydroxybiphenyl dioxygenase"/>
    <property type="match status" value="1"/>
</dbReference>
<evidence type="ECO:0000313" key="1">
    <source>
        <dbReference type="EMBL" id="KJF70610.1"/>
    </source>
</evidence>
<dbReference type="Proteomes" id="UP000032564">
    <property type="component" value="Unassembled WGS sequence"/>
</dbReference>
<name>A0ABR5D0L8_9HYPH</name>